<evidence type="ECO:0000256" key="10">
    <source>
        <dbReference type="ARBA" id="ARBA00023002"/>
    </source>
</evidence>
<gene>
    <name evidence="17" type="ORF">BELL_0911g00020</name>
</gene>
<dbReference type="PANTHER" id="PTHR11709:SF145">
    <property type="entry name" value="LCC1"/>
    <property type="match status" value="1"/>
</dbReference>
<comment type="function">
    <text evidence="3">Lignin degradation and detoxification of lignin-derived products.</text>
</comment>
<evidence type="ECO:0000256" key="7">
    <source>
        <dbReference type="ARBA" id="ARBA00022525"/>
    </source>
</evidence>
<evidence type="ECO:0000259" key="14">
    <source>
        <dbReference type="Pfam" id="PF00394"/>
    </source>
</evidence>
<dbReference type="FunFam" id="2.60.40.420:FF:000021">
    <property type="entry name" value="Extracellular dihydrogeodin oxidase/laccase"/>
    <property type="match status" value="1"/>
</dbReference>
<dbReference type="PROSITE" id="PS51257">
    <property type="entry name" value="PROKAR_LIPOPROTEIN"/>
    <property type="match status" value="1"/>
</dbReference>
<dbReference type="STRING" id="278938.A0A4Z1J0H1"/>
<dbReference type="PANTHER" id="PTHR11709">
    <property type="entry name" value="MULTI-COPPER OXIDASE"/>
    <property type="match status" value="1"/>
</dbReference>
<dbReference type="InterPro" id="IPR033138">
    <property type="entry name" value="Cu_oxidase_CS"/>
</dbReference>
<organism evidence="17 18">
    <name type="scientific">Botrytis elliptica</name>
    <dbReference type="NCBI Taxonomy" id="278938"/>
    <lineage>
        <taxon>Eukaryota</taxon>
        <taxon>Fungi</taxon>
        <taxon>Dikarya</taxon>
        <taxon>Ascomycota</taxon>
        <taxon>Pezizomycotina</taxon>
        <taxon>Leotiomycetes</taxon>
        <taxon>Helotiales</taxon>
        <taxon>Sclerotiniaceae</taxon>
        <taxon>Botrytis</taxon>
    </lineage>
</organism>
<keyword evidence="18" id="KW-1185">Reference proteome</keyword>
<evidence type="ECO:0000256" key="1">
    <source>
        <dbReference type="ARBA" id="ARBA00000349"/>
    </source>
</evidence>
<comment type="caution">
    <text evidence="17">The sequence shown here is derived from an EMBL/GenBank/DDBJ whole genome shotgun (WGS) entry which is preliminary data.</text>
</comment>
<evidence type="ECO:0000313" key="18">
    <source>
        <dbReference type="Proteomes" id="UP000297229"/>
    </source>
</evidence>
<dbReference type="CDD" id="cd13854">
    <property type="entry name" value="CuRO_1_MaLCC_like"/>
    <property type="match status" value="1"/>
</dbReference>
<keyword evidence="12" id="KW-0325">Glycoprotein</keyword>
<keyword evidence="8" id="KW-0479">Metal-binding</keyword>
<dbReference type="PROSITE" id="PS00080">
    <property type="entry name" value="MULTICOPPER_OXIDASE2"/>
    <property type="match status" value="1"/>
</dbReference>
<dbReference type="InterPro" id="IPR001117">
    <property type="entry name" value="Cu-oxidase_2nd"/>
</dbReference>
<dbReference type="GO" id="GO:0052716">
    <property type="term" value="F:hydroquinone:oxygen oxidoreductase activity"/>
    <property type="evidence" value="ECO:0007669"/>
    <property type="project" value="UniProtKB-EC"/>
</dbReference>
<keyword evidence="7" id="KW-0964">Secreted</keyword>
<dbReference type="InterPro" id="IPR011706">
    <property type="entry name" value="Cu-oxidase_C"/>
</dbReference>
<dbReference type="FunFam" id="2.60.40.420:FF:000096">
    <property type="entry name" value="Multicopper oxidase"/>
    <property type="match status" value="1"/>
</dbReference>
<feature type="domain" description="Plastocyanin-like" evidence="15">
    <location>
        <begin position="428"/>
        <end position="565"/>
    </location>
</feature>
<accession>A0A4Z1J0H1</accession>
<evidence type="ECO:0000256" key="4">
    <source>
        <dbReference type="ARBA" id="ARBA00004613"/>
    </source>
</evidence>
<evidence type="ECO:0000256" key="3">
    <source>
        <dbReference type="ARBA" id="ARBA00002075"/>
    </source>
</evidence>
<evidence type="ECO:0000256" key="8">
    <source>
        <dbReference type="ARBA" id="ARBA00022723"/>
    </source>
</evidence>
<dbReference type="FunFam" id="2.60.40.420:FF:000038">
    <property type="entry name" value="Extracellular dihydrogeodin oxidase/laccase"/>
    <property type="match status" value="1"/>
</dbReference>
<dbReference type="EMBL" id="PQXM01000909">
    <property type="protein sequence ID" value="TGO67128.1"/>
    <property type="molecule type" value="Genomic_DNA"/>
</dbReference>
<evidence type="ECO:0000256" key="13">
    <source>
        <dbReference type="ARBA" id="ARBA00023185"/>
    </source>
</evidence>
<comment type="catalytic activity">
    <reaction evidence="1">
        <text>4 hydroquinone + O2 = 4 benzosemiquinone + 2 H2O</text>
        <dbReference type="Rhea" id="RHEA:11276"/>
        <dbReference type="ChEBI" id="CHEBI:15377"/>
        <dbReference type="ChEBI" id="CHEBI:15379"/>
        <dbReference type="ChEBI" id="CHEBI:17594"/>
        <dbReference type="ChEBI" id="CHEBI:17977"/>
        <dbReference type="EC" id="1.10.3.2"/>
    </reaction>
</comment>
<name>A0A4Z1J0H1_9HELO</name>
<evidence type="ECO:0000256" key="12">
    <source>
        <dbReference type="ARBA" id="ARBA00023180"/>
    </source>
</evidence>
<evidence type="ECO:0000256" key="9">
    <source>
        <dbReference type="ARBA" id="ARBA00022737"/>
    </source>
</evidence>
<feature type="domain" description="Plastocyanin-like" evidence="14">
    <location>
        <begin position="210"/>
        <end position="345"/>
    </location>
</feature>
<evidence type="ECO:0000256" key="11">
    <source>
        <dbReference type="ARBA" id="ARBA00023008"/>
    </source>
</evidence>
<dbReference type="SUPFAM" id="SSF49503">
    <property type="entry name" value="Cupredoxins"/>
    <property type="match status" value="3"/>
</dbReference>
<evidence type="ECO:0000259" key="15">
    <source>
        <dbReference type="Pfam" id="PF07731"/>
    </source>
</evidence>
<sequence length="611" mass="66712">MAWMKGLLTRAASLHASLSQYSTNGLSTYGCLNASTLPPFLKDGGSYYGHPWGNAKPGPHLPPNTGKTRHYDLTVSRSIKAPDGYQKSVILINDQFPGPLIEANWGDTIRVRVTNNITDNGKEGLSLHWHGQPQKLTPWADGVPSVSQCPIAPGSSFTYEFRAESFGTSWYHSHFSAQYNDGLFGPLVIYGRLLKSQSPNHVDYDIDLGPVMLSDYLHQSYRSMVAGVATKVPNGPIFPHVDNNLINGKGSLNCNSTLGGTCTPDAGLSKFKFTKGKIHRLRLINSGSAGTQKFSIDGHQLQVTTVDYVPIVPYTTNVVTLGIGQRADVLVHATGELTDAVWMRSDLDVACMLLTCTNPHGLAAIYYDNANTTLAPTTTGVSWDSNDCANDPLHLTIPYTEISPPENPSITQDMEINVGVNGSGSALFTVNNSTFRADYNSPLLLLASQGTPVSTLPHDWNIYNFSSHPSIRIHVTNIWDTPHPMHLHGHDFFVLAEGKGTWDGTITNPSNPVRRDTALMRPGSPSDPSFLVVEFFADNPGVWPFHCHTSTHVSAGLLVNIFERPDLVAEGRDQRGMIPQVVKETCDAWNAYTSAGGEVDEIDSGLRRRKY</sequence>
<dbReference type="InterPro" id="IPR008972">
    <property type="entry name" value="Cupredoxin"/>
</dbReference>
<dbReference type="Proteomes" id="UP000297229">
    <property type="component" value="Unassembled WGS sequence"/>
</dbReference>
<proteinExistence type="inferred from homology"/>
<dbReference type="EC" id="1.10.3.2" evidence="6"/>
<dbReference type="InterPro" id="IPR045087">
    <property type="entry name" value="Cu-oxidase_fam"/>
</dbReference>
<dbReference type="InterPro" id="IPR011707">
    <property type="entry name" value="Cu-oxidase-like_N"/>
</dbReference>
<dbReference type="GO" id="GO:0005576">
    <property type="term" value="C:extracellular region"/>
    <property type="evidence" value="ECO:0007669"/>
    <property type="project" value="UniProtKB-SubCell"/>
</dbReference>
<evidence type="ECO:0000256" key="5">
    <source>
        <dbReference type="ARBA" id="ARBA00010609"/>
    </source>
</evidence>
<feature type="domain" description="Plastocyanin-like" evidence="16">
    <location>
        <begin position="81"/>
        <end position="191"/>
    </location>
</feature>
<keyword evidence="9" id="KW-0677">Repeat</keyword>
<comment type="subcellular location">
    <subcellularLocation>
        <location evidence="4">Secreted</location>
    </subcellularLocation>
</comment>
<dbReference type="Pfam" id="PF07732">
    <property type="entry name" value="Cu-oxidase_3"/>
    <property type="match status" value="1"/>
</dbReference>
<evidence type="ECO:0000259" key="16">
    <source>
        <dbReference type="Pfam" id="PF07732"/>
    </source>
</evidence>
<dbReference type="CDD" id="cd13901">
    <property type="entry name" value="CuRO_3_MaLCC_like"/>
    <property type="match status" value="1"/>
</dbReference>
<reference evidence="17 18" key="1">
    <citation type="submission" date="2017-12" db="EMBL/GenBank/DDBJ databases">
        <title>Comparative genomics of Botrytis spp.</title>
        <authorList>
            <person name="Valero-Jimenez C.A."/>
            <person name="Tapia P."/>
            <person name="Veloso J."/>
            <person name="Silva-Moreno E."/>
            <person name="Staats M."/>
            <person name="Valdes J.H."/>
            <person name="Van Kan J.A.L."/>
        </authorList>
    </citation>
    <scope>NUCLEOTIDE SEQUENCE [LARGE SCALE GENOMIC DNA]</scope>
    <source>
        <strain evidence="17 18">Be9601</strain>
    </source>
</reference>
<evidence type="ECO:0000256" key="6">
    <source>
        <dbReference type="ARBA" id="ARBA00012297"/>
    </source>
</evidence>
<dbReference type="AlphaFoldDB" id="A0A4Z1J0H1"/>
<evidence type="ECO:0000256" key="2">
    <source>
        <dbReference type="ARBA" id="ARBA00001935"/>
    </source>
</evidence>
<evidence type="ECO:0000313" key="17">
    <source>
        <dbReference type="EMBL" id="TGO67128.1"/>
    </source>
</evidence>
<comment type="cofactor">
    <cofactor evidence="2">
        <name>Cu cation</name>
        <dbReference type="ChEBI" id="CHEBI:23378"/>
    </cofactor>
</comment>
<comment type="similarity">
    <text evidence="5">Belongs to the multicopper oxidase family.</text>
</comment>
<keyword evidence="10" id="KW-0560">Oxidoreductase</keyword>
<dbReference type="Gene3D" id="2.60.40.420">
    <property type="entry name" value="Cupredoxins - blue copper proteins"/>
    <property type="match status" value="3"/>
</dbReference>
<dbReference type="GO" id="GO:0005507">
    <property type="term" value="F:copper ion binding"/>
    <property type="evidence" value="ECO:0007669"/>
    <property type="project" value="InterPro"/>
</dbReference>
<keyword evidence="13" id="KW-0439">Lignin degradation</keyword>
<dbReference type="GO" id="GO:0046274">
    <property type="term" value="P:lignin catabolic process"/>
    <property type="evidence" value="ECO:0007669"/>
    <property type="project" value="UniProtKB-KW"/>
</dbReference>
<keyword evidence="11" id="KW-0186">Copper</keyword>
<dbReference type="InterPro" id="IPR002355">
    <property type="entry name" value="Cu_oxidase_Cu_BS"/>
</dbReference>
<protein>
    <recommendedName>
        <fullName evidence="6">laccase</fullName>
        <ecNumber evidence="6">1.10.3.2</ecNumber>
    </recommendedName>
</protein>
<dbReference type="Pfam" id="PF00394">
    <property type="entry name" value="Cu-oxidase"/>
    <property type="match status" value="1"/>
</dbReference>
<dbReference type="Pfam" id="PF07731">
    <property type="entry name" value="Cu-oxidase_2"/>
    <property type="match status" value="1"/>
</dbReference>
<dbReference type="PROSITE" id="PS00079">
    <property type="entry name" value="MULTICOPPER_OXIDASE1"/>
    <property type="match status" value="1"/>
</dbReference>
<dbReference type="CDD" id="cd13880">
    <property type="entry name" value="CuRO_2_MaLCC_like"/>
    <property type="match status" value="1"/>
</dbReference>